<dbReference type="InterPro" id="IPR012340">
    <property type="entry name" value="NA-bd_OB-fold"/>
</dbReference>
<evidence type="ECO:0000259" key="9">
    <source>
        <dbReference type="Pfam" id="PF16900"/>
    </source>
</evidence>
<dbReference type="EMBL" id="CM029041">
    <property type="protein sequence ID" value="KAG2624996.1"/>
    <property type="molecule type" value="Genomic_DNA"/>
</dbReference>
<dbReference type="PANTHER" id="PTHR47165:SF3">
    <property type="entry name" value="RETROTRANSPOSON-LIKE PROTEIN"/>
    <property type="match status" value="1"/>
</dbReference>
<dbReference type="CDD" id="cd04476">
    <property type="entry name" value="RPA1_DBD_C"/>
    <property type="match status" value="1"/>
</dbReference>
<organism evidence="10 11">
    <name type="scientific">Panicum virgatum</name>
    <name type="common">Blackwell switchgrass</name>
    <dbReference type="NCBI Taxonomy" id="38727"/>
    <lineage>
        <taxon>Eukaryota</taxon>
        <taxon>Viridiplantae</taxon>
        <taxon>Streptophyta</taxon>
        <taxon>Embryophyta</taxon>
        <taxon>Tracheophyta</taxon>
        <taxon>Spermatophyta</taxon>
        <taxon>Magnoliopsida</taxon>
        <taxon>Liliopsida</taxon>
        <taxon>Poales</taxon>
        <taxon>Poaceae</taxon>
        <taxon>PACMAD clade</taxon>
        <taxon>Panicoideae</taxon>
        <taxon>Panicodae</taxon>
        <taxon>Paniceae</taxon>
        <taxon>Panicinae</taxon>
        <taxon>Panicum</taxon>
        <taxon>Panicum sect. Hiantes</taxon>
    </lineage>
</organism>
<dbReference type="PANTHER" id="PTHR47165">
    <property type="entry name" value="OS03G0429900 PROTEIN"/>
    <property type="match status" value="1"/>
</dbReference>
<dbReference type="InterPro" id="IPR013955">
    <property type="entry name" value="Rep_factor-A_C"/>
</dbReference>
<feature type="domain" description="Replication protein A OB" evidence="9">
    <location>
        <begin position="134"/>
        <end position="216"/>
    </location>
</feature>
<keyword evidence="4" id="KW-0862">Zinc</keyword>
<accession>A0A8T0UV16</accession>
<dbReference type="AlphaFoldDB" id="A0A8T0UV16"/>
<dbReference type="GO" id="GO:0008270">
    <property type="term" value="F:zinc ion binding"/>
    <property type="evidence" value="ECO:0007669"/>
    <property type="project" value="UniProtKB-KW"/>
</dbReference>
<dbReference type="Pfam" id="PF16900">
    <property type="entry name" value="REPA_OB_2"/>
    <property type="match status" value="1"/>
</dbReference>
<dbReference type="InterPro" id="IPR047192">
    <property type="entry name" value="Euk_RPA1_DBD_C"/>
</dbReference>
<dbReference type="CDD" id="cd04481">
    <property type="entry name" value="RPA1_DBD_B_like"/>
    <property type="match status" value="1"/>
</dbReference>
<dbReference type="InterPro" id="IPR003871">
    <property type="entry name" value="RFA1B/D_OB_1st"/>
</dbReference>
<sequence>MVFSPLSTLQPKDWHKTIHVRVCRKWEYRGINEDNPLQHIDLVLVDSQGNTMYAEIPAKEADKHGPIIQADRTYVISRFRVCNAKDAFRSVPGPYMLEFTCHTKISAATEEITEPKYIYNLTPFSKLPEFINDKKKFHDILGILTEIKEPQWIPFSNQSKPSLRRDIKLKDEIGEEIKLVLWGSKATQFDIPEDTTSEDKPIIILFTGCLVKLYRGELNVSGYSACHWYINPDIPEAAHLLNSTLGQSFKIKRAGIPITKQNQPEPIAVPDLLTLREMEEIDPYEFPKTGCRCTVTIIRLAETQSWWYPACNFCRKSCQQDGSSYICLECNTIDKYSYKYKLPFIASDGTEESEMIAFATVAHRIVGKPVEAVMRSYRNRDNIPADIAAIVSSKFTFSVTMAEASYRNPKKSYQVNSIIHSYGKQRALPFHPPNQSQLVTQNANVYAQSSGSVLPSNTPKSSSESPILDTPTKMLPLEQFSLQTPAKTSELPPNASEENTNTLSTTPPATKSSKKRLHMSEKDDEVDEEESPSETATLNRENDDEKTSDLQSNVATREALHNQASKNSQKITMLRQGKTEKLMSKHLQVLRHCLTYDQLGKKE</sequence>
<evidence type="ECO:0000259" key="7">
    <source>
        <dbReference type="Pfam" id="PF02721"/>
    </source>
</evidence>
<dbReference type="Proteomes" id="UP000823388">
    <property type="component" value="Chromosome 3K"/>
</dbReference>
<reference evidence="10" key="1">
    <citation type="submission" date="2020-05" db="EMBL/GenBank/DDBJ databases">
        <title>WGS assembly of Panicum virgatum.</title>
        <authorList>
            <person name="Lovell J.T."/>
            <person name="Jenkins J."/>
            <person name="Shu S."/>
            <person name="Juenger T.E."/>
            <person name="Schmutz J."/>
        </authorList>
    </citation>
    <scope>NUCLEOTIDE SEQUENCE</scope>
    <source>
        <strain evidence="10">AP13</strain>
    </source>
</reference>
<dbReference type="Gene3D" id="2.40.50.140">
    <property type="entry name" value="Nucleic acid-binding proteins"/>
    <property type="match status" value="3"/>
</dbReference>
<dbReference type="SUPFAM" id="SSF50249">
    <property type="entry name" value="Nucleic acid-binding proteins"/>
    <property type="match status" value="3"/>
</dbReference>
<evidence type="ECO:0000256" key="2">
    <source>
        <dbReference type="ARBA" id="ARBA00022723"/>
    </source>
</evidence>
<evidence type="ECO:0000256" key="5">
    <source>
        <dbReference type="ARBA" id="ARBA00023125"/>
    </source>
</evidence>
<dbReference type="Pfam" id="PF08646">
    <property type="entry name" value="Rep_fac-A_C"/>
    <property type="match status" value="1"/>
</dbReference>
<comment type="similarity">
    <text evidence="1">Belongs to the replication factor A protein 1 family.</text>
</comment>
<proteinExistence type="inferred from homology"/>
<keyword evidence="5" id="KW-0238">DNA-binding</keyword>
<evidence type="ECO:0000256" key="6">
    <source>
        <dbReference type="SAM" id="MobiDB-lite"/>
    </source>
</evidence>
<evidence type="ECO:0000256" key="4">
    <source>
        <dbReference type="ARBA" id="ARBA00022833"/>
    </source>
</evidence>
<feature type="region of interest" description="Disordered" evidence="6">
    <location>
        <begin position="484"/>
        <end position="551"/>
    </location>
</feature>
<protein>
    <submittedName>
        <fullName evidence="10">Uncharacterized protein</fullName>
    </submittedName>
</protein>
<feature type="compositionally biased region" description="Polar residues" evidence="6">
    <location>
        <begin position="496"/>
        <end position="511"/>
    </location>
</feature>
<feature type="compositionally biased region" description="Acidic residues" evidence="6">
    <location>
        <begin position="522"/>
        <end position="532"/>
    </location>
</feature>
<dbReference type="Pfam" id="PF02721">
    <property type="entry name" value="DUF223"/>
    <property type="match status" value="1"/>
</dbReference>
<keyword evidence="2" id="KW-0479">Metal-binding</keyword>
<feature type="region of interest" description="Disordered" evidence="6">
    <location>
        <begin position="449"/>
        <end position="470"/>
    </location>
</feature>
<feature type="domain" description="Replication protein A 70 kDa DNA-binding subunit B/D first OB fold" evidence="7">
    <location>
        <begin position="3"/>
        <end position="106"/>
    </location>
</feature>
<name>A0A8T0UV16_PANVG</name>
<evidence type="ECO:0000256" key="3">
    <source>
        <dbReference type="ARBA" id="ARBA00022771"/>
    </source>
</evidence>
<comment type="caution">
    <text evidence="10">The sequence shown here is derived from an EMBL/GenBank/DDBJ whole genome shotgun (WGS) entry which is preliminary data.</text>
</comment>
<evidence type="ECO:0000313" key="11">
    <source>
        <dbReference type="Proteomes" id="UP000823388"/>
    </source>
</evidence>
<dbReference type="GO" id="GO:0003677">
    <property type="term" value="F:DNA binding"/>
    <property type="evidence" value="ECO:0007669"/>
    <property type="project" value="UniProtKB-KW"/>
</dbReference>
<dbReference type="InterPro" id="IPR031657">
    <property type="entry name" value="REPA_OB_2"/>
</dbReference>
<dbReference type="CDD" id="cd04480">
    <property type="entry name" value="RPA1_DBD_A_like"/>
    <property type="match status" value="1"/>
</dbReference>
<evidence type="ECO:0000256" key="1">
    <source>
        <dbReference type="ARBA" id="ARBA00005690"/>
    </source>
</evidence>
<keyword evidence="3" id="KW-0863">Zinc-finger</keyword>
<evidence type="ECO:0000313" key="10">
    <source>
        <dbReference type="EMBL" id="KAG2624996.1"/>
    </source>
</evidence>
<feature type="domain" description="Replication factor A C-terminal" evidence="8">
    <location>
        <begin position="292"/>
        <end position="416"/>
    </location>
</feature>
<keyword evidence="11" id="KW-1185">Reference proteome</keyword>
<evidence type="ECO:0000259" key="8">
    <source>
        <dbReference type="Pfam" id="PF08646"/>
    </source>
</evidence>
<gene>
    <name evidence="10" type="ORF">PVAP13_3KG160500</name>
</gene>
<feature type="compositionally biased region" description="Polar residues" evidence="6">
    <location>
        <begin position="449"/>
        <end position="465"/>
    </location>
</feature>